<comment type="caution">
    <text evidence="1">The sequence shown here is derived from an EMBL/GenBank/DDBJ whole genome shotgun (WGS) entry which is preliminary data.</text>
</comment>
<dbReference type="EMBL" id="PUEJ01000007">
    <property type="protein sequence ID" value="PRH85727.1"/>
    <property type="molecule type" value="Genomic_DNA"/>
</dbReference>
<dbReference type="Gene3D" id="1.10.4200.10">
    <property type="entry name" value="Triphosphoribosyl-dephospho-CoA protein"/>
    <property type="match status" value="1"/>
</dbReference>
<dbReference type="Proteomes" id="UP000237682">
    <property type="component" value="Unassembled WGS sequence"/>
</dbReference>
<dbReference type="RefSeq" id="WP_105863724.1">
    <property type="nucleotide sequence ID" value="NZ_PUEJ01000007.1"/>
</dbReference>
<proteinExistence type="predicted"/>
<evidence type="ECO:0000313" key="1">
    <source>
        <dbReference type="EMBL" id="PRH85727.1"/>
    </source>
</evidence>
<dbReference type="OrthoDB" id="8525901at2"/>
<accession>A0A2S9Q8Q4</accession>
<organism evidence="1 2">
    <name type="scientific">Labrys okinawensis</name>
    <dbReference type="NCBI Taxonomy" id="346911"/>
    <lineage>
        <taxon>Bacteria</taxon>
        <taxon>Pseudomonadati</taxon>
        <taxon>Pseudomonadota</taxon>
        <taxon>Alphaproteobacteria</taxon>
        <taxon>Hyphomicrobiales</taxon>
        <taxon>Xanthobacteraceae</taxon>
        <taxon>Labrys</taxon>
    </lineage>
</organism>
<dbReference type="AlphaFoldDB" id="A0A2S9Q8Q4"/>
<dbReference type="PANTHER" id="PTHR42280:SF1">
    <property type="entry name" value="CITG FAMILY PROTEIN"/>
    <property type="match status" value="1"/>
</dbReference>
<dbReference type="InterPro" id="IPR002736">
    <property type="entry name" value="CitG"/>
</dbReference>
<reference evidence="1 2" key="1">
    <citation type="submission" date="2018-02" db="EMBL/GenBank/DDBJ databases">
        <title>Whole genome sequencing of endophytic bacterium.</title>
        <authorList>
            <person name="Eedara R."/>
            <person name="Podile A.R."/>
        </authorList>
    </citation>
    <scope>NUCLEOTIDE SEQUENCE [LARGE SCALE GENOMIC DNA]</scope>
    <source>
        <strain evidence="1 2">RP1T</strain>
    </source>
</reference>
<evidence type="ECO:0000313" key="2">
    <source>
        <dbReference type="Proteomes" id="UP000237682"/>
    </source>
</evidence>
<protein>
    <submittedName>
        <fullName evidence="1">Triphosphoribosyl-dephospho-CoA synthase</fullName>
    </submittedName>
</protein>
<dbReference type="Pfam" id="PF01874">
    <property type="entry name" value="CitG"/>
    <property type="match status" value="1"/>
</dbReference>
<name>A0A2S9Q8Q4_9HYPH</name>
<gene>
    <name evidence="1" type="ORF">C5L14_19380</name>
</gene>
<keyword evidence="2" id="KW-1185">Reference proteome</keyword>
<dbReference type="GO" id="GO:0046917">
    <property type="term" value="F:triphosphoribosyl-dephospho-CoA synthase activity"/>
    <property type="evidence" value="ECO:0007669"/>
    <property type="project" value="InterPro"/>
</dbReference>
<sequence length="282" mass="29557">MNYHRPSLDLAGAYRDACLAELQALKPGNVHVFADIGETRVADFEASARASASAIGQPGASVGARILGAIRATHETIGWNTNLGIVLLCAPLAVAAEAKGALRAALAEVLRGLDRNDAADAFEAIRLASPGGLGSADRHDVREPPTATLREAMGEAAGRDRIARAYLTDFEDVFETGLPALRQARAAGLDEPWCATSVHMAFLSRFADTHIERRRGREQAEAVRARAAEIIEAGPPGPASLATLLAFDAELKKGDLNPGTSADFTVATLFAAAIMRLPAAGT</sequence>
<dbReference type="GO" id="GO:0005524">
    <property type="term" value="F:ATP binding"/>
    <property type="evidence" value="ECO:0007669"/>
    <property type="project" value="InterPro"/>
</dbReference>
<dbReference type="PANTHER" id="PTHR42280">
    <property type="entry name" value="CITG FAMILY PROTEIN"/>
    <property type="match status" value="1"/>
</dbReference>